<dbReference type="Pfam" id="PF13637">
    <property type="entry name" value="Ank_4"/>
    <property type="match status" value="1"/>
</dbReference>
<evidence type="ECO:0000313" key="2">
    <source>
        <dbReference type="EMBL" id="KAL2913113.1"/>
    </source>
</evidence>
<keyword evidence="3" id="KW-1185">Reference proteome</keyword>
<evidence type="ECO:0000313" key="3">
    <source>
        <dbReference type="Proteomes" id="UP001527925"/>
    </source>
</evidence>
<dbReference type="Gene3D" id="1.25.40.20">
    <property type="entry name" value="Ankyrin repeat-containing domain"/>
    <property type="match status" value="1"/>
</dbReference>
<evidence type="ECO:0000256" key="1">
    <source>
        <dbReference type="SAM" id="MobiDB-lite"/>
    </source>
</evidence>
<feature type="region of interest" description="Disordered" evidence="1">
    <location>
        <begin position="1"/>
        <end position="22"/>
    </location>
</feature>
<dbReference type="PANTHER" id="PTHR46586:SF3">
    <property type="entry name" value="ANKYRIN REPEAT-CONTAINING PROTEIN"/>
    <property type="match status" value="1"/>
</dbReference>
<name>A0ABR4N0W5_9FUNG</name>
<organism evidence="2 3">
    <name type="scientific">Polyrhizophydium stewartii</name>
    <dbReference type="NCBI Taxonomy" id="2732419"/>
    <lineage>
        <taxon>Eukaryota</taxon>
        <taxon>Fungi</taxon>
        <taxon>Fungi incertae sedis</taxon>
        <taxon>Chytridiomycota</taxon>
        <taxon>Chytridiomycota incertae sedis</taxon>
        <taxon>Chytridiomycetes</taxon>
        <taxon>Rhizophydiales</taxon>
        <taxon>Rhizophydiales incertae sedis</taxon>
        <taxon>Polyrhizophydium</taxon>
    </lineage>
</organism>
<protein>
    <recommendedName>
        <fullName evidence="4">Ankyrin repeat domain-containing protein</fullName>
    </recommendedName>
</protein>
<dbReference type="PANTHER" id="PTHR46586">
    <property type="entry name" value="ANKYRIN REPEAT-CONTAINING PROTEIN"/>
    <property type="match status" value="1"/>
</dbReference>
<sequence>MQSTTATVDTATAATSGGPASQWDRLPHALQDKVLAAAGPFTGFVCGRLRPIELCGLPQPVAVQFWLDLLAADWQGDLARLSRVFVGVRELLPRVRSRDMLRRMLAAGLVRDDQAWDVALHHGWDDMLAPAGDPQELANRAARAGARHVLEALVERRGLLDWNVEMAEWAADGGQLALVQWLHARMGPRPWSPRVMDWAANSGNLDLVRWLHAHRAEGCTHIAMDYAAECGHAHVVRWLDEHRAEGGVHAVGYAESGGHLDVLEHLLESHPEYFDHPQTGFLCIGPLRVMRWAHARGLIKDPMRMVYALIHDGDAEGVAWACSTFGIPVTQHMVNLAATGNSLPLFRWMLAQPGMTIAKPTVKAAARSSKAIGILAWILERDRKWVAIAEQTAAESQLDDLADWLRERFPQQPPPSPREPR</sequence>
<accession>A0ABR4N0W5</accession>
<comment type="caution">
    <text evidence="2">The sequence shown here is derived from an EMBL/GenBank/DDBJ whole genome shotgun (WGS) entry which is preliminary data.</text>
</comment>
<proteinExistence type="predicted"/>
<evidence type="ECO:0008006" key="4">
    <source>
        <dbReference type="Google" id="ProtNLM"/>
    </source>
</evidence>
<dbReference type="Proteomes" id="UP001527925">
    <property type="component" value="Unassembled WGS sequence"/>
</dbReference>
<gene>
    <name evidence="2" type="ORF">HK105_207349</name>
</gene>
<dbReference type="SUPFAM" id="SSF48403">
    <property type="entry name" value="Ankyrin repeat"/>
    <property type="match status" value="1"/>
</dbReference>
<reference evidence="2 3" key="1">
    <citation type="submission" date="2023-09" db="EMBL/GenBank/DDBJ databases">
        <title>Pangenome analysis of Batrachochytrium dendrobatidis and related Chytrids.</title>
        <authorList>
            <person name="Yacoub M.N."/>
            <person name="Stajich J.E."/>
            <person name="James T.Y."/>
        </authorList>
    </citation>
    <scope>NUCLEOTIDE SEQUENCE [LARGE SCALE GENOMIC DNA]</scope>
    <source>
        <strain evidence="2 3">JEL0888</strain>
    </source>
</reference>
<dbReference type="InterPro" id="IPR052050">
    <property type="entry name" value="SecEffector_AnkRepeat"/>
</dbReference>
<dbReference type="InterPro" id="IPR002110">
    <property type="entry name" value="Ankyrin_rpt"/>
</dbReference>
<feature type="compositionally biased region" description="Low complexity" evidence="1">
    <location>
        <begin position="1"/>
        <end position="15"/>
    </location>
</feature>
<dbReference type="InterPro" id="IPR036770">
    <property type="entry name" value="Ankyrin_rpt-contain_sf"/>
</dbReference>
<dbReference type="EMBL" id="JADGIZ020000051">
    <property type="protein sequence ID" value="KAL2913113.1"/>
    <property type="molecule type" value="Genomic_DNA"/>
</dbReference>